<dbReference type="AlphaFoldDB" id="A0A517RQ10"/>
<dbReference type="GO" id="GO:0016020">
    <property type="term" value="C:membrane"/>
    <property type="evidence" value="ECO:0007669"/>
    <property type="project" value="InterPro"/>
</dbReference>
<evidence type="ECO:0000256" key="1">
    <source>
        <dbReference type="ARBA" id="ARBA00000971"/>
    </source>
</evidence>
<dbReference type="PANTHER" id="PTHR43811:SF19">
    <property type="entry name" value="39 KDA FK506-BINDING NUCLEAR PROTEIN"/>
    <property type="match status" value="1"/>
</dbReference>
<keyword evidence="11" id="KW-1185">Reference proteome</keyword>
<sequence precursor="true">MSKWHLSACLCIALFGFSQLANAQNEKAGSGKSAFKDQKQKVSYGIGYNLGQNLMRDQLELDPQVLVKGIMDAMTKQKPQMTEEEIRATLIAFQQELRQQQEAKMKKAQAENIAKGKQFLAANAKKEGVKTTKSGLQYKVIKKGTGKTPGLNDRVTTHYRGTLTNGKEFDSSYKRNQPATFPVNGVISGWTEALQLMKEGDKWQLFIPSDLAYGTRGSGPDIGPNEVLIFDIELLKVN</sequence>
<evidence type="ECO:0000256" key="8">
    <source>
        <dbReference type="SAM" id="SignalP"/>
    </source>
</evidence>
<dbReference type="Gene3D" id="1.10.287.460">
    <property type="entry name" value="Peptidyl-prolyl cis-trans isomerase, FKBP-type, N-terminal domain"/>
    <property type="match status" value="1"/>
</dbReference>
<feature type="signal peptide" evidence="8">
    <location>
        <begin position="1"/>
        <end position="23"/>
    </location>
</feature>
<dbReference type="InterPro" id="IPR046357">
    <property type="entry name" value="PPIase_dom_sf"/>
</dbReference>
<dbReference type="InterPro" id="IPR001179">
    <property type="entry name" value="PPIase_FKBP_dom"/>
</dbReference>
<reference evidence="10 11" key="1">
    <citation type="submission" date="2019-02" db="EMBL/GenBank/DDBJ databases">
        <title>Deep-cultivation of Planctomycetes and their phenomic and genomic characterization uncovers novel biology.</title>
        <authorList>
            <person name="Wiegand S."/>
            <person name="Jogler M."/>
            <person name="Boedeker C."/>
            <person name="Pinto D."/>
            <person name="Vollmers J."/>
            <person name="Rivas-Marin E."/>
            <person name="Kohn T."/>
            <person name="Peeters S.H."/>
            <person name="Heuer A."/>
            <person name="Rast P."/>
            <person name="Oberbeckmann S."/>
            <person name="Bunk B."/>
            <person name="Jeske O."/>
            <person name="Meyerdierks A."/>
            <person name="Storesund J.E."/>
            <person name="Kallscheuer N."/>
            <person name="Luecker S."/>
            <person name="Lage O.M."/>
            <person name="Pohl T."/>
            <person name="Merkel B.J."/>
            <person name="Hornburger P."/>
            <person name="Mueller R.-W."/>
            <person name="Bruemmer F."/>
            <person name="Labrenz M."/>
            <person name="Spormann A.M."/>
            <person name="Op den Camp H."/>
            <person name="Overmann J."/>
            <person name="Amann R."/>
            <person name="Jetten M.S.M."/>
            <person name="Mascher T."/>
            <person name="Medema M.H."/>
            <person name="Devos D.P."/>
            <person name="Kaster A.-K."/>
            <person name="Ovreas L."/>
            <person name="Rohde M."/>
            <person name="Galperin M.Y."/>
            <person name="Jogler C."/>
        </authorList>
    </citation>
    <scope>NUCLEOTIDE SEQUENCE [LARGE SCALE GENOMIC DNA]</scope>
    <source>
        <strain evidence="10 11">Pan241w</strain>
    </source>
</reference>
<evidence type="ECO:0000256" key="7">
    <source>
        <dbReference type="RuleBase" id="RU003915"/>
    </source>
</evidence>
<evidence type="ECO:0000313" key="11">
    <source>
        <dbReference type="Proteomes" id="UP000317171"/>
    </source>
</evidence>
<keyword evidence="3 8" id="KW-0732">Signal</keyword>
<dbReference type="Pfam" id="PF01346">
    <property type="entry name" value="FKBP_N"/>
    <property type="match status" value="1"/>
</dbReference>
<evidence type="ECO:0000256" key="6">
    <source>
        <dbReference type="PROSITE-ProRule" id="PRU00277"/>
    </source>
</evidence>
<dbReference type="SUPFAM" id="SSF54534">
    <property type="entry name" value="FKBP-like"/>
    <property type="match status" value="1"/>
</dbReference>
<dbReference type="InterPro" id="IPR000774">
    <property type="entry name" value="PPIase_FKBP_N"/>
</dbReference>
<dbReference type="Pfam" id="PF00254">
    <property type="entry name" value="FKBP_C"/>
    <property type="match status" value="1"/>
</dbReference>
<dbReference type="FunFam" id="3.10.50.40:FF:000045">
    <property type="entry name" value="Peptidyl-prolyl cis-trans isomerase"/>
    <property type="match status" value="1"/>
</dbReference>
<comment type="similarity">
    <text evidence="2 7">Belongs to the FKBP-type PPIase family.</text>
</comment>
<dbReference type="PANTHER" id="PTHR43811">
    <property type="entry name" value="FKBP-TYPE PEPTIDYL-PROLYL CIS-TRANS ISOMERASE FKPA"/>
    <property type="match status" value="1"/>
</dbReference>
<comment type="catalytic activity">
    <reaction evidence="1 6 7">
        <text>[protein]-peptidylproline (omega=180) = [protein]-peptidylproline (omega=0)</text>
        <dbReference type="Rhea" id="RHEA:16237"/>
        <dbReference type="Rhea" id="RHEA-COMP:10747"/>
        <dbReference type="Rhea" id="RHEA-COMP:10748"/>
        <dbReference type="ChEBI" id="CHEBI:83833"/>
        <dbReference type="ChEBI" id="CHEBI:83834"/>
        <dbReference type="EC" id="5.2.1.8"/>
    </reaction>
</comment>
<dbReference type="Gene3D" id="3.10.50.40">
    <property type="match status" value="1"/>
</dbReference>
<keyword evidence="4 6" id="KW-0697">Rotamase</keyword>
<evidence type="ECO:0000256" key="2">
    <source>
        <dbReference type="ARBA" id="ARBA00006577"/>
    </source>
</evidence>
<dbReference type="RefSeq" id="WP_145223048.1">
    <property type="nucleotide sequence ID" value="NZ_CP036269.1"/>
</dbReference>
<dbReference type="InterPro" id="IPR036944">
    <property type="entry name" value="PPIase_FKBP_N_sf"/>
</dbReference>
<dbReference type="GO" id="GO:0003755">
    <property type="term" value="F:peptidyl-prolyl cis-trans isomerase activity"/>
    <property type="evidence" value="ECO:0007669"/>
    <property type="project" value="UniProtKB-UniRule"/>
</dbReference>
<evidence type="ECO:0000256" key="5">
    <source>
        <dbReference type="ARBA" id="ARBA00023235"/>
    </source>
</evidence>
<gene>
    <name evidence="10" type="primary">mip</name>
    <name evidence="10" type="ORF">Pan241w_60850</name>
</gene>
<proteinExistence type="inferred from homology"/>
<organism evidence="10 11">
    <name type="scientific">Gimesia alba</name>
    <dbReference type="NCBI Taxonomy" id="2527973"/>
    <lineage>
        <taxon>Bacteria</taxon>
        <taxon>Pseudomonadati</taxon>
        <taxon>Planctomycetota</taxon>
        <taxon>Planctomycetia</taxon>
        <taxon>Planctomycetales</taxon>
        <taxon>Planctomycetaceae</taxon>
        <taxon>Gimesia</taxon>
    </lineage>
</organism>
<dbReference type="EMBL" id="CP036269">
    <property type="protein sequence ID" value="QDT45957.1"/>
    <property type="molecule type" value="Genomic_DNA"/>
</dbReference>
<evidence type="ECO:0000259" key="9">
    <source>
        <dbReference type="PROSITE" id="PS50059"/>
    </source>
</evidence>
<dbReference type="OrthoDB" id="280278at2"/>
<accession>A0A517RQ10</accession>
<keyword evidence="5 6" id="KW-0413">Isomerase</keyword>
<dbReference type="EC" id="5.2.1.8" evidence="7"/>
<dbReference type="InterPro" id="IPR008104">
    <property type="entry name" value="INFPOTNTIATR"/>
</dbReference>
<evidence type="ECO:0000313" key="10">
    <source>
        <dbReference type="EMBL" id="QDT45957.1"/>
    </source>
</evidence>
<dbReference type="PRINTS" id="PR01730">
    <property type="entry name" value="INFPOTNTIATR"/>
</dbReference>
<dbReference type="KEGG" id="gaz:Pan241w_60850"/>
<dbReference type="PROSITE" id="PS50059">
    <property type="entry name" value="FKBP_PPIASE"/>
    <property type="match status" value="1"/>
</dbReference>
<feature type="chain" id="PRO_5022033149" description="Peptidyl-prolyl cis-trans isomerase" evidence="8">
    <location>
        <begin position="24"/>
        <end position="238"/>
    </location>
</feature>
<dbReference type="GO" id="GO:0006457">
    <property type="term" value="P:protein folding"/>
    <property type="evidence" value="ECO:0007669"/>
    <property type="project" value="InterPro"/>
</dbReference>
<name>A0A517RQ10_9PLAN</name>
<feature type="domain" description="PPIase FKBP-type" evidence="9">
    <location>
        <begin position="152"/>
        <end position="238"/>
    </location>
</feature>
<dbReference type="NCBIfam" id="NF008602">
    <property type="entry name" value="PRK11570.1"/>
    <property type="match status" value="1"/>
</dbReference>
<dbReference type="Proteomes" id="UP000317171">
    <property type="component" value="Chromosome"/>
</dbReference>
<protein>
    <recommendedName>
        <fullName evidence="7">Peptidyl-prolyl cis-trans isomerase</fullName>
        <ecNumber evidence="7">5.2.1.8</ecNumber>
    </recommendedName>
</protein>
<evidence type="ECO:0000256" key="4">
    <source>
        <dbReference type="ARBA" id="ARBA00023110"/>
    </source>
</evidence>
<evidence type="ECO:0000256" key="3">
    <source>
        <dbReference type="ARBA" id="ARBA00022729"/>
    </source>
</evidence>